<feature type="domain" description="ACT" evidence="2">
    <location>
        <begin position="217"/>
        <end position="292"/>
    </location>
</feature>
<reference evidence="3" key="1">
    <citation type="journal article" date="2015" name="Nature">
        <title>Complex archaea that bridge the gap between prokaryotes and eukaryotes.</title>
        <authorList>
            <person name="Spang A."/>
            <person name="Saw J.H."/>
            <person name="Jorgensen S.L."/>
            <person name="Zaremba-Niedzwiedzka K."/>
            <person name="Martijn J."/>
            <person name="Lind A.E."/>
            <person name="van Eijk R."/>
            <person name="Schleper C."/>
            <person name="Guy L."/>
            <person name="Ettema T.J."/>
        </authorList>
    </citation>
    <scope>NUCLEOTIDE SEQUENCE</scope>
</reference>
<dbReference type="HAMAP" id="MF_00277">
    <property type="entry name" value="PII_uridylyl_transf"/>
    <property type="match status" value="1"/>
</dbReference>
<dbReference type="CDD" id="cd04900">
    <property type="entry name" value="ACT_UUR-like_1"/>
    <property type="match status" value="1"/>
</dbReference>
<name>A0A0F9HZE7_9ZZZZ</name>
<sequence>GVGPNTWNNWKAVLIRGLYRQTKRALETGLEDLNRANRGNEAKKALRVALSDWPRKDLQAETTRHYPPYWQGLHVTAHAVFAQLLRDITEGEIRIDLHPDEDRDATRACFVMADHPGIFARLAGALALVGANVVDARSYTTKDGWVTDAFWIQDADGNPYDAARLPRLRDMISKTLKGEIMAREELTSRDKVKKRERVFKVPTHITFDNDGSEIYTIIEVDTRDRPGLLYDLARSLAESNVYIANAVIATYGEQVVDTFYVKDMFGLKYYTESKQKTLEKRLRTAIIDGVERAQA</sequence>
<dbReference type="CDD" id="cd04899">
    <property type="entry name" value="ACT_ACR-UUR-like_2"/>
    <property type="match status" value="1"/>
</dbReference>
<dbReference type="AlphaFoldDB" id="A0A0F9HZE7"/>
<dbReference type="InterPro" id="IPR010043">
    <property type="entry name" value="UTase/UR"/>
</dbReference>
<dbReference type="GO" id="GO:0016787">
    <property type="term" value="F:hydrolase activity"/>
    <property type="evidence" value="ECO:0007669"/>
    <property type="project" value="UniProtKB-KW"/>
</dbReference>
<comment type="caution">
    <text evidence="3">The sequence shown here is derived from an EMBL/GenBank/DDBJ whole genome shotgun (WGS) entry which is preliminary data.</text>
</comment>
<accession>A0A0F9HZE7</accession>
<evidence type="ECO:0000259" key="2">
    <source>
        <dbReference type="PROSITE" id="PS51671"/>
    </source>
</evidence>
<proteinExistence type="inferred from homology"/>
<dbReference type="SUPFAM" id="SSF55021">
    <property type="entry name" value="ACT-like"/>
    <property type="match status" value="2"/>
</dbReference>
<dbReference type="EMBL" id="LAZR01013747">
    <property type="protein sequence ID" value="KKM20527.1"/>
    <property type="molecule type" value="Genomic_DNA"/>
</dbReference>
<feature type="non-terminal residue" evidence="3">
    <location>
        <position position="1"/>
    </location>
</feature>
<evidence type="ECO:0000313" key="3">
    <source>
        <dbReference type="EMBL" id="KKM20527.1"/>
    </source>
</evidence>
<organism evidence="3">
    <name type="scientific">marine sediment metagenome</name>
    <dbReference type="NCBI Taxonomy" id="412755"/>
    <lineage>
        <taxon>unclassified sequences</taxon>
        <taxon>metagenomes</taxon>
        <taxon>ecological metagenomes</taxon>
    </lineage>
</organism>
<protein>
    <recommendedName>
        <fullName evidence="2">ACT domain-containing protein</fullName>
    </recommendedName>
</protein>
<dbReference type="InterPro" id="IPR045865">
    <property type="entry name" value="ACT-like_dom_sf"/>
</dbReference>
<feature type="domain" description="ACT" evidence="2">
    <location>
        <begin position="107"/>
        <end position="183"/>
    </location>
</feature>
<dbReference type="PANTHER" id="PTHR47320:SF1">
    <property type="entry name" value="BIFUNCTIONAL URIDYLYLTRANSFERASE_URIDYLYL-REMOVING ENZYME"/>
    <property type="match status" value="1"/>
</dbReference>
<dbReference type="Pfam" id="PF01842">
    <property type="entry name" value="ACT"/>
    <property type="match status" value="1"/>
</dbReference>
<evidence type="ECO:0000256" key="1">
    <source>
        <dbReference type="ARBA" id="ARBA00022801"/>
    </source>
</evidence>
<dbReference type="PANTHER" id="PTHR47320">
    <property type="entry name" value="BIFUNCTIONAL URIDYLYLTRANSFERASE/URIDYLYL-REMOVING ENZYME"/>
    <property type="match status" value="1"/>
</dbReference>
<gene>
    <name evidence="3" type="ORF">LCGC14_1644550</name>
</gene>
<dbReference type="Pfam" id="PF24931">
    <property type="entry name" value="ACT_ACR9_3rd"/>
    <property type="match status" value="1"/>
</dbReference>
<keyword evidence="1" id="KW-0378">Hydrolase</keyword>
<dbReference type="InterPro" id="IPR002912">
    <property type="entry name" value="ACT_dom"/>
</dbReference>
<dbReference type="PROSITE" id="PS51671">
    <property type="entry name" value="ACT"/>
    <property type="match status" value="2"/>
</dbReference>
<dbReference type="GO" id="GO:0008773">
    <property type="term" value="F:[protein-PII] uridylyltransferase activity"/>
    <property type="evidence" value="ECO:0007669"/>
    <property type="project" value="InterPro"/>
</dbReference>